<dbReference type="Pfam" id="PF13041">
    <property type="entry name" value="PPR_2"/>
    <property type="match status" value="2"/>
</dbReference>
<comment type="similarity">
    <text evidence="2">Belongs to the PPR family. PCMP-E subfamily.</text>
</comment>
<dbReference type="FunFam" id="1.25.40.10:FF:000205">
    <property type="entry name" value="Pentatricopeptide repeat-containing protein, mitochondrial"/>
    <property type="match status" value="1"/>
</dbReference>
<accession>A0A218XEU6</accession>
<dbReference type="GO" id="GO:0003723">
    <property type="term" value="F:RNA binding"/>
    <property type="evidence" value="ECO:0007669"/>
    <property type="project" value="InterPro"/>
</dbReference>
<feature type="repeat" description="PPR" evidence="3">
    <location>
        <begin position="502"/>
        <end position="536"/>
    </location>
</feature>
<dbReference type="GeneID" id="116189526"/>
<dbReference type="Proteomes" id="UP000197138">
    <property type="component" value="Unassembled WGS sequence"/>
</dbReference>
<evidence type="ECO:0000313" key="4">
    <source>
        <dbReference type="EMBL" id="OWM83001.1"/>
    </source>
</evidence>
<dbReference type="InterPro" id="IPR046960">
    <property type="entry name" value="PPR_At4g14850-like_plant"/>
</dbReference>
<dbReference type="Pfam" id="PF01535">
    <property type="entry name" value="PPR"/>
    <property type="match status" value="10"/>
</dbReference>
<name>A0A218XEU6_PUNGR</name>
<dbReference type="PROSITE" id="PS51375">
    <property type="entry name" value="PPR"/>
    <property type="match status" value="5"/>
</dbReference>
<dbReference type="InterPro" id="IPR011990">
    <property type="entry name" value="TPR-like_helical_dom_sf"/>
</dbReference>
<comment type="caution">
    <text evidence="4">The sequence shown here is derived from an EMBL/GenBank/DDBJ whole genome shotgun (WGS) entry which is preliminary data.</text>
</comment>
<dbReference type="EMBL" id="MTKT01001941">
    <property type="protein sequence ID" value="OWM83001.1"/>
    <property type="molecule type" value="Genomic_DNA"/>
</dbReference>
<protein>
    <submittedName>
        <fullName evidence="4">Uncharacterized protein</fullName>
    </submittedName>
</protein>
<feature type="repeat" description="PPR" evidence="3">
    <location>
        <begin position="71"/>
        <end position="101"/>
    </location>
</feature>
<dbReference type="PANTHER" id="PTHR47926:SF392">
    <property type="entry name" value="PENTATRICOPEPTIDE REPEAT-CONTAINING PROTEIN"/>
    <property type="match status" value="1"/>
</dbReference>
<feature type="repeat" description="PPR" evidence="3">
    <location>
        <begin position="102"/>
        <end position="136"/>
    </location>
</feature>
<dbReference type="Gene3D" id="1.25.40.10">
    <property type="entry name" value="Tetratricopeptide repeat domain"/>
    <property type="match status" value="6"/>
</dbReference>
<dbReference type="EMBL" id="PGOL01002404">
    <property type="protein sequence ID" value="PKI48352.1"/>
    <property type="molecule type" value="Genomic_DNA"/>
</dbReference>
<evidence type="ECO:0000313" key="7">
    <source>
        <dbReference type="Proteomes" id="UP000233551"/>
    </source>
</evidence>
<dbReference type="Proteomes" id="UP000233551">
    <property type="component" value="Unassembled WGS sequence"/>
</dbReference>
<dbReference type="AlphaFoldDB" id="A0A218XEU6"/>
<feature type="repeat" description="PPR" evidence="3">
    <location>
        <begin position="401"/>
        <end position="435"/>
    </location>
</feature>
<dbReference type="InterPro" id="IPR046848">
    <property type="entry name" value="E_motif"/>
</dbReference>
<dbReference type="InterPro" id="IPR002885">
    <property type="entry name" value="PPR_rpt"/>
</dbReference>
<dbReference type="PANTHER" id="PTHR47926">
    <property type="entry name" value="PENTATRICOPEPTIDE REPEAT-CONTAINING PROTEIN"/>
    <property type="match status" value="1"/>
</dbReference>
<dbReference type="FunFam" id="1.25.40.10:FF:000797">
    <property type="entry name" value="Pentatricopeptide repeat-containing protein chloroplastic"/>
    <property type="match status" value="1"/>
</dbReference>
<sequence>MDVDLHYCIRLLQSCTTRPSIRQVGQLHPLLLKNGLLSSAVTVANRLLQWYVRCDGMIEARRVFDEMPHRNRFTWNALIEGCTKSGDLTGSMELLRAMPDRDEFSWNVVISGFIKSGDLANARALFDEMPRKDGVTWNSTIHGYARNGFYGEAVRLFRDMIFDPMERRKADSFVFATILRVCTDREDIESGKQIHARAFTSGIEFDSGLASSLINLYVKCRDLDSATRVVNSLHNPDDFSLSAIISGYAGLGRMGEARRIFNRATNPCAVVWNSLISGHVYNNEGIEALALFNQMRKTSVSEDSSTLATILGACSSQGFIEQGKQVHSHGTKMGFVKDIVVASALIDMYHKCGSPNDACKFFSELGAYDDTILLNTMITAYSSSGKIEDARRVFDSISCKSLISWNSMIAGFAQNGCSIEALDLLCELNRLGLKMDKFSLASGVSACASISAFNLGEQIFCRAFIIGLESDSVVSTSLIDFYCKGGFVEIGRKIFNGMTKSDEVPWNTMLMGYATNGHGMKALSLFNEMTCAGLRPTGITFTGVLSACDHCGLVEEGKKWFDVMKRDYYIDHGLEHYSCMVDLLSRAGRLHEAVSLLEQMPFTADATMWSSVLRGCGVNGDKILGEKVAERIMELDPQNSSAYVQLSAMLAESGDWERSAMVRDVMKGMRIQKSPGFSWAEC</sequence>
<reference evidence="5 7" key="3">
    <citation type="submission" date="2017-11" db="EMBL/GenBank/DDBJ databases">
        <title>De-novo sequencing of pomegranate (Punica granatum L.) genome.</title>
        <authorList>
            <person name="Akparov Z."/>
            <person name="Amiraslanov A."/>
            <person name="Hajiyeva S."/>
            <person name="Abbasov M."/>
            <person name="Kaur K."/>
            <person name="Hamwieh A."/>
            <person name="Solovyev V."/>
            <person name="Salamov A."/>
            <person name="Braich B."/>
            <person name="Kosarev P."/>
            <person name="Mahmoud A."/>
            <person name="Hajiyev E."/>
            <person name="Babayeva S."/>
            <person name="Izzatullayeva V."/>
            <person name="Mammadov A."/>
            <person name="Mammadov A."/>
            <person name="Sharifova S."/>
            <person name="Ojaghi J."/>
            <person name="Eynullazada K."/>
            <person name="Bayramov B."/>
            <person name="Abdulazimova A."/>
            <person name="Shahmuradov I."/>
        </authorList>
    </citation>
    <scope>NUCLEOTIDE SEQUENCE [LARGE SCALE GENOMIC DNA]</scope>
    <source>
        <strain evidence="5">AG2017</strain>
        <strain evidence="7">cv. AG2017</strain>
        <tissue evidence="5">Leaf</tissue>
    </source>
</reference>
<dbReference type="NCBIfam" id="TIGR00756">
    <property type="entry name" value="PPR"/>
    <property type="match status" value="8"/>
</dbReference>
<evidence type="ECO:0000256" key="3">
    <source>
        <dbReference type="PROSITE-ProRule" id="PRU00708"/>
    </source>
</evidence>
<evidence type="ECO:0000313" key="6">
    <source>
        <dbReference type="Proteomes" id="UP000197138"/>
    </source>
</evidence>
<feature type="repeat" description="PPR" evidence="3">
    <location>
        <begin position="370"/>
        <end position="400"/>
    </location>
</feature>
<dbReference type="Pfam" id="PF20431">
    <property type="entry name" value="E_motif"/>
    <property type="match status" value="1"/>
</dbReference>
<keyword evidence="7" id="KW-1185">Reference proteome</keyword>
<evidence type="ECO:0000256" key="1">
    <source>
        <dbReference type="ARBA" id="ARBA00022737"/>
    </source>
</evidence>
<evidence type="ECO:0000313" key="5">
    <source>
        <dbReference type="EMBL" id="PKI48352.1"/>
    </source>
</evidence>
<dbReference type="OrthoDB" id="772568at2759"/>
<dbReference type="STRING" id="22663.A0A218XEU6"/>
<reference evidence="4" key="2">
    <citation type="submission" date="2017-06" db="EMBL/GenBank/DDBJ databases">
        <title>The pomegranate genome and the genomics of punicalagin biosynthesis.</title>
        <authorList>
            <person name="Xu C."/>
        </authorList>
    </citation>
    <scope>NUCLEOTIDE SEQUENCE [LARGE SCALE GENOMIC DNA]</scope>
    <source>
        <tissue evidence="4">Fresh leaf</tissue>
    </source>
</reference>
<keyword evidence="1" id="KW-0677">Repeat</keyword>
<dbReference type="GO" id="GO:0005739">
    <property type="term" value="C:mitochondrion"/>
    <property type="evidence" value="ECO:0007669"/>
    <property type="project" value="UniProtKB-ARBA"/>
</dbReference>
<gene>
    <name evidence="4" type="ORF">CDL15_Pgr005401</name>
    <name evidence="5" type="ORF">CRG98_031300</name>
</gene>
<organism evidence="4 6">
    <name type="scientific">Punica granatum</name>
    <name type="common">Pomegranate</name>
    <dbReference type="NCBI Taxonomy" id="22663"/>
    <lineage>
        <taxon>Eukaryota</taxon>
        <taxon>Viridiplantae</taxon>
        <taxon>Streptophyta</taxon>
        <taxon>Embryophyta</taxon>
        <taxon>Tracheophyta</taxon>
        <taxon>Spermatophyta</taxon>
        <taxon>Magnoliopsida</taxon>
        <taxon>eudicotyledons</taxon>
        <taxon>Gunneridae</taxon>
        <taxon>Pentapetalae</taxon>
        <taxon>rosids</taxon>
        <taxon>malvids</taxon>
        <taxon>Myrtales</taxon>
        <taxon>Lythraceae</taxon>
        <taxon>Punica</taxon>
    </lineage>
</organism>
<evidence type="ECO:0000256" key="2">
    <source>
        <dbReference type="ARBA" id="ARBA00061659"/>
    </source>
</evidence>
<proteinExistence type="inferred from homology"/>
<dbReference type="GO" id="GO:0009451">
    <property type="term" value="P:RNA modification"/>
    <property type="evidence" value="ECO:0007669"/>
    <property type="project" value="InterPro"/>
</dbReference>
<reference evidence="6" key="1">
    <citation type="journal article" date="2017" name="Plant J.">
        <title>The pomegranate (Punica granatum L.) genome and the genomics of punicalagin biosynthesis.</title>
        <authorList>
            <person name="Qin G."/>
            <person name="Xu C."/>
            <person name="Ming R."/>
            <person name="Tang H."/>
            <person name="Guyot R."/>
            <person name="Kramer E.M."/>
            <person name="Hu Y."/>
            <person name="Yi X."/>
            <person name="Qi Y."/>
            <person name="Xu X."/>
            <person name="Gao Z."/>
            <person name="Pan H."/>
            <person name="Jian J."/>
            <person name="Tian Y."/>
            <person name="Yue Z."/>
            <person name="Xu Y."/>
        </authorList>
    </citation>
    <scope>NUCLEOTIDE SEQUENCE [LARGE SCALE GENOMIC DNA]</scope>
    <source>
        <strain evidence="6">cv. Dabenzi</strain>
    </source>
</reference>